<comment type="caution">
    <text evidence="2">The sequence shown here is derived from an EMBL/GenBank/DDBJ whole genome shotgun (WGS) entry which is preliminary data.</text>
</comment>
<accession>A0A2S2KSF8</accession>
<evidence type="ECO:0000259" key="1">
    <source>
        <dbReference type="Pfam" id="PF18549"/>
    </source>
</evidence>
<dbReference type="EMBL" id="BGKI01000007">
    <property type="protein sequence ID" value="GBH34554.1"/>
    <property type="molecule type" value="Genomic_DNA"/>
</dbReference>
<feature type="domain" description="Nitrosopumilus output" evidence="1">
    <location>
        <begin position="2"/>
        <end position="61"/>
    </location>
</feature>
<evidence type="ECO:0000313" key="2">
    <source>
        <dbReference type="EMBL" id="GBH34554.1"/>
    </source>
</evidence>
<dbReference type="Proteomes" id="UP000245829">
    <property type="component" value="Unassembled WGS sequence"/>
</dbReference>
<proteinExistence type="predicted"/>
<dbReference type="Pfam" id="PF18549">
    <property type="entry name" value="NitrOD1"/>
    <property type="match status" value="1"/>
</dbReference>
<protein>
    <recommendedName>
        <fullName evidence="1">Nitrosopumilus output domain-containing protein</fullName>
    </recommendedName>
</protein>
<evidence type="ECO:0000313" key="3">
    <source>
        <dbReference type="Proteomes" id="UP000245829"/>
    </source>
</evidence>
<gene>
    <name evidence="2" type="ORF">NZNM25_13450</name>
</gene>
<reference evidence="2 3" key="1">
    <citation type="submission" date="2018-05" db="EMBL/GenBank/DDBJ databases">
        <title>genome sequencing of Nitrosopumilus sp. NM25.</title>
        <authorList>
            <person name="Mori K."/>
            <person name="Nakagawa T."/>
        </authorList>
    </citation>
    <scope>NUCLEOTIDE SEQUENCE [LARGE SCALE GENOMIC DNA]</scope>
    <source>
        <strain evidence="2 3">NM25</strain>
    </source>
</reference>
<name>A0A2S2KSF8_9ARCH</name>
<dbReference type="AlphaFoldDB" id="A0A2S2KSF8"/>
<organism evidence="2 3">
    <name type="scientific">Nitrosopumilus zosterae</name>
    <dbReference type="NCBI Taxonomy" id="718286"/>
    <lineage>
        <taxon>Archaea</taxon>
        <taxon>Nitrososphaerota</taxon>
        <taxon>Nitrososphaeria</taxon>
        <taxon>Nitrosopumilales</taxon>
        <taxon>Nitrosopumilaceae</taxon>
        <taxon>Nitrosopumilus</taxon>
    </lineage>
</organism>
<keyword evidence="3" id="KW-1185">Reference proteome</keyword>
<dbReference type="InterPro" id="IPR041213">
    <property type="entry name" value="NitrOD1"/>
</dbReference>
<sequence>MFKGDKKSEIALLTFEQYSNIKDLPITKECRIVKNEKPTLSKNDVAAINKKIAKLSKTHTQSLSE</sequence>